<dbReference type="AlphaFoldDB" id="A0A6D2IST9"/>
<proteinExistence type="predicted"/>
<comment type="caution">
    <text evidence="1">The sequence shown here is derived from an EMBL/GenBank/DDBJ whole genome shotgun (WGS) entry which is preliminary data.</text>
</comment>
<reference evidence="1" key="1">
    <citation type="submission" date="2020-01" db="EMBL/GenBank/DDBJ databases">
        <authorList>
            <person name="Mishra B."/>
        </authorList>
    </citation>
    <scope>NUCLEOTIDE SEQUENCE [LARGE SCALE GENOMIC DNA]</scope>
</reference>
<keyword evidence="2" id="KW-1185">Reference proteome</keyword>
<protein>
    <recommendedName>
        <fullName evidence="3">F-box associated domain-containing protein</fullName>
    </recommendedName>
</protein>
<evidence type="ECO:0000313" key="1">
    <source>
        <dbReference type="EMBL" id="CAA7030688.1"/>
    </source>
</evidence>
<dbReference type="EMBL" id="CACVBM020001096">
    <property type="protein sequence ID" value="CAA7030688.1"/>
    <property type="molecule type" value="Genomic_DNA"/>
</dbReference>
<evidence type="ECO:0000313" key="2">
    <source>
        <dbReference type="Proteomes" id="UP000467841"/>
    </source>
</evidence>
<dbReference type="Proteomes" id="UP000467841">
    <property type="component" value="Unassembled WGS sequence"/>
</dbReference>
<accession>A0A6D2IST9</accession>
<name>A0A6D2IST9_9BRAS</name>
<organism evidence="1 2">
    <name type="scientific">Microthlaspi erraticum</name>
    <dbReference type="NCBI Taxonomy" id="1685480"/>
    <lineage>
        <taxon>Eukaryota</taxon>
        <taxon>Viridiplantae</taxon>
        <taxon>Streptophyta</taxon>
        <taxon>Embryophyta</taxon>
        <taxon>Tracheophyta</taxon>
        <taxon>Spermatophyta</taxon>
        <taxon>Magnoliopsida</taxon>
        <taxon>eudicotyledons</taxon>
        <taxon>Gunneridae</taxon>
        <taxon>Pentapetalae</taxon>
        <taxon>rosids</taxon>
        <taxon>malvids</taxon>
        <taxon>Brassicales</taxon>
        <taxon>Brassicaceae</taxon>
        <taxon>Coluteocarpeae</taxon>
        <taxon>Microthlaspi</taxon>
    </lineage>
</organism>
<evidence type="ECO:0008006" key="3">
    <source>
        <dbReference type="Google" id="ProtNLM"/>
    </source>
</evidence>
<dbReference type="OrthoDB" id="1057022at2759"/>
<sequence length="211" mass="23936">MSTRTTSVNNPGKYKVTNLYSYFVEKQLAPSSENPSYVVCPVMVEKMKVYSMKSGSFKLSYVNTIDPPKRSQPDYMYTIASFNRFICCINRLTDEDEEIGKMSCDLQIWIVNTCMGETVLLPKGKTPSFDFVPNVGVAYLGSDYKVFRIFCASKDLEEYRFECEVYLSSTGSWRNINTVPCVPYGYSNSIQISSCFCQRKDLLVVFLGCSG</sequence>
<gene>
    <name evidence="1" type="ORF">MERR_LOCUS17923</name>
</gene>